<evidence type="ECO:0000256" key="3">
    <source>
        <dbReference type="ARBA" id="ARBA00022457"/>
    </source>
</evidence>
<gene>
    <name evidence="13" type="ORF">SAMN02745168_1935</name>
</gene>
<dbReference type="GO" id="GO:0044716">
    <property type="term" value="F:8-oxo-GDP phosphatase activity"/>
    <property type="evidence" value="ECO:0007669"/>
    <property type="project" value="TreeGrafter"/>
</dbReference>
<dbReference type="InterPro" id="IPR047127">
    <property type="entry name" value="MutT-like"/>
</dbReference>
<dbReference type="EC" id="3.6.1.55" evidence="11"/>
<dbReference type="Proteomes" id="UP000192790">
    <property type="component" value="Unassembled WGS sequence"/>
</dbReference>
<keyword evidence="6" id="KW-0227">DNA damage</keyword>
<evidence type="ECO:0000256" key="10">
    <source>
        <dbReference type="ARBA" id="ARBA00035861"/>
    </source>
</evidence>
<evidence type="ECO:0000256" key="11">
    <source>
        <dbReference type="ARBA" id="ARBA00038905"/>
    </source>
</evidence>
<dbReference type="GO" id="GO:0006281">
    <property type="term" value="P:DNA repair"/>
    <property type="evidence" value="ECO:0007669"/>
    <property type="project" value="UniProtKB-KW"/>
</dbReference>
<keyword evidence="4" id="KW-0235">DNA replication</keyword>
<organism evidence="13 14">
    <name type="scientific">Papillibacter cinnamivorans DSM 12816</name>
    <dbReference type="NCBI Taxonomy" id="1122930"/>
    <lineage>
        <taxon>Bacteria</taxon>
        <taxon>Bacillati</taxon>
        <taxon>Bacillota</taxon>
        <taxon>Clostridia</taxon>
        <taxon>Eubacteriales</taxon>
        <taxon>Oscillospiraceae</taxon>
        <taxon>Papillibacter</taxon>
    </lineage>
</organism>
<evidence type="ECO:0000256" key="1">
    <source>
        <dbReference type="ARBA" id="ARBA00001946"/>
    </source>
</evidence>
<dbReference type="Pfam" id="PF14815">
    <property type="entry name" value="NUDIX_4"/>
    <property type="match status" value="1"/>
</dbReference>
<feature type="domain" description="Nudix hydrolase" evidence="12">
    <location>
        <begin position="4"/>
        <end position="129"/>
    </location>
</feature>
<reference evidence="13 14" key="1">
    <citation type="submission" date="2017-04" db="EMBL/GenBank/DDBJ databases">
        <authorList>
            <person name="Afonso C.L."/>
            <person name="Miller P.J."/>
            <person name="Scott M.A."/>
            <person name="Spackman E."/>
            <person name="Goraichik I."/>
            <person name="Dimitrov K.M."/>
            <person name="Suarez D.L."/>
            <person name="Swayne D.E."/>
        </authorList>
    </citation>
    <scope>NUCLEOTIDE SEQUENCE [LARGE SCALE GENOMIC DNA]</scope>
    <source>
        <strain evidence="13 14">DSM 12816</strain>
    </source>
</reference>
<dbReference type="CDD" id="cd03425">
    <property type="entry name" value="NUDIX_MutT_NudA_like"/>
    <property type="match status" value="1"/>
</dbReference>
<dbReference type="PROSITE" id="PS51462">
    <property type="entry name" value="NUDIX"/>
    <property type="match status" value="1"/>
</dbReference>
<evidence type="ECO:0000313" key="13">
    <source>
        <dbReference type="EMBL" id="SMC63719.1"/>
    </source>
</evidence>
<evidence type="ECO:0000256" key="6">
    <source>
        <dbReference type="ARBA" id="ARBA00022763"/>
    </source>
</evidence>
<dbReference type="Gene3D" id="3.90.79.10">
    <property type="entry name" value="Nucleoside Triphosphate Pyrophosphohydrolase"/>
    <property type="match status" value="1"/>
</dbReference>
<name>A0A1W2ASK2_9FIRM</name>
<dbReference type="PANTHER" id="PTHR47707">
    <property type="entry name" value="8-OXO-DGTP DIPHOSPHATASE"/>
    <property type="match status" value="1"/>
</dbReference>
<dbReference type="InterPro" id="IPR000086">
    <property type="entry name" value="NUDIX_hydrolase_dom"/>
</dbReference>
<dbReference type="GO" id="GO:0006260">
    <property type="term" value="P:DNA replication"/>
    <property type="evidence" value="ECO:0007669"/>
    <property type="project" value="UniProtKB-KW"/>
</dbReference>
<evidence type="ECO:0000256" key="4">
    <source>
        <dbReference type="ARBA" id="ARBA00022705"/>
    </source>
</evidence>
<dbReference type="GO" id="GO:0044715">
    <property type="term" value="F:8-oxo-dGDP phosphatase activity"/>
    <property type="evidence" value="ECO:0007669"/>
    <property type="project" value="TreeGrafter"/>
</dbReference>
<keyword evidence="5" id="KW-0479">Metal-binding</keyword>
<dbReference type="PRINTS" id="PR00502">
    <property type="entry name" value="NUDIXFAMILY"/>
</dbReference>
<keyword evidence="3" id="KW-0515">Mutator protein</keyword>
<keyword evidence="14" id="KW-1185">Reference proteome</keyword>
<evidence type="ECO:0000256" key="7">
    <source>
        <dbReference type="ARBA" id="ARBA00022801"/>
    </source>
</evidence>
<keyword evidence="9" id="KW-0234">DNA repair</keyword>
<comment type="cofactor">
    <cofactor evidence="1">
        <name>Mg(2+)</name>
        <dbReference type="ChEBI" id="CHEBI:18420"/>
    </cofactor>
</comment>
<accession>A0A1W2ASK2</accession>
<evidence type="ECO:0000256" key="2">
    <source>
        <dbReference type="ARBA" id="ARBA00005582"/>
    </source>
</evidence>
<protein>
    <recommendedName>
        <fullName evidence="11">8-oxo-dGTP diphosphatase</fullName>
        <ecNumber evidence="11">3.6.1.55</ecNumber>
    </recommendedName>
</protein>
<evidence type="ECO:0000256" key="5">
    <source>
        <dbReference type="ARBA" id="ARBA00022723"/>
    </source>
</evidence>
<dbReference type="GO" id="GO:0046872">
    <property type="term" value="F:metal ion binding"/>
    <property type="evidence" value="ECO:0007669"/>
    <property type="project" value="UniProtKB-KW"/>
</dbReference>
<dbReference type="SUPFAM" id="SSF55811">
    <property type="entry name" value="Nudix"/>
    <property type="match status" value="1"/>
</dbReference>
<proteinExistence type="inferred from homology"/>
<evidence type="ECO:0000256" key="9">
    <source>
        <dbReference type="ARBA" id="ARBA00023204"/>
    </source>
</evidence>
<dbReference type="GO" id="GO:0008413">
    <property type="term" value="F:8-oxo-7,8-dihydroguanosine triphosphate pyrophosphatase activity"/>
    <property type="evidence" value="ECO:0007669"/>
    <property type="project" value="TreeGrafter"/>
</dbReference>
<dbReference type="EMBL" id="FWXW01000004">
    <property type="protein sequence ID" value="SMC63719.1"/>
    <property type="molecule type" value="Genomic_DNA"/>
</dbReference>
<dbReference type="InterPro" id="IPR029119">
    <property type="entry name" value="MutY_C"/>
</dbReference>
<keyword evidence="8" id="KW-0460">Magnesium</keyword>
<sequence length="141" mass="15778">MKDTVTEVVAALIWEDGRFLICRRPAHKARGLLWEFAGGKVEPGETGPQALIRECREELGIEISVGDVFAEVTHAYPDLTVHLTLFNAGIKSGVPEMREHCGLRWITAGETARYDFCPADREIIEKLGGVWKNGFEKPVRE</sequence>
<dbReference type="PANTHER" id="PTHR47707:SF1">
    <property type="entry name" value="NUDIX HYDROLASE FAMILY PROTEIN"/>
    <property type="match status" value="1"/>
</dbReference>
<comment type="catalytic activity">
    <reaction evidence="10">
        <text>8-oxo-dGTP + H2O = 8-oxo-dGMP + diphosphate + H(+)</text>
        <dbReference type="Rhea" id="RHEA:31575"/>
        <dbReference type="ChEBI" id="CHEBI:15377"/>
        <dbReference type="ChEBI" id="CHEBI:15378"/>
        <dbReference type="ChEBI" id="CHEBI:33019"/>
        <dbReference type="ChEBI" id="CHEBI:63224"/>
        <dbReference type="ChEBI" id="CHEBI:77896"/>
        <dbReference type="EC" id="3.6.1.55"/>
    </reaction>
</comment>
<dbReference type="InterPro" id="IPR015797">
    <property type="entry name" value="NUDIX_hydrolase-like_dom_sf"/>
</dbReference>
<dbReference type="STRING" id="1122930.SAMN02745168_1935"/>
<dbReference type="InterPro" id="IPR020476">
    <property type="entry name" value="Nudix_hydrolase"/>
</dbReference>
<evidence type="ECO:0000256" key="8">
    <source>
        <dbReference type="ARBA" id="ARBA00022842"/>
    </source>
</evidence>
<evidence type="ECO:0000313" key="14">
    <source>
        <dbReference type="Proteomes" id="UP000192790"/>
    </source>
</evidence>
<comment type="similarity">
    <text evidence="2">Belongs to the Nudix hydrolase family.</text>
</comment>
<keyword evidence="7" id="KW-0378">Hydrolase</keyword>
<dbReference type="GO" id="GO:0035539">
    <property type="term" value="F:8-oxo-7,8-dihydrodeoxyguanosine triphosphate pyrophosphatase activity"/>
    <property type="evidence" value="ECO:0007669"/>
    <property type="project" value="UniProtKB-EC"/>
</dbReference>
<evidence type="ECO:0000259" key="12">
    <source>
        <dbReference type="PROSITE" id="PS51462"/>
    </source>
</evidence>
<dbReference type="AlphaFoldDB" id="A0A1W2ASK2"/>